<dbReference type="PANTHER" id="PTHR34614">
    <property type="match status" value="1"/>
</dbReference>
<keyword evidence="3" id="KW-1185">Reference proteome</keyword>
<comment type="caution">
    <text evidence="2">The sequence shown here is derived from an EMBL/GenBank/DDBJ whole genome shotgun (WGS) entry which is preliminary data.</text>
</comment>
<dbReference type="RefSeq" id="WP_185624289.1">
    <property type="nucleotide sequence ID" value="NZ_JABGBW010000003.1"/>
</dbReference>
<dbReference type="NCBIfam" id="NF033559">
    <property type="entry name" value="transpos_IS1634"/>
    <property type="match status" value="1"/>
</dbReference>
<gene>
    <name evidence="2" type="ORF">HLB29_06205</name>
</gene>
<proteinExistence type="predicted"/>
<evidence type="ECO:0000313" key="2">
    <source>
        <dbReference type="EMBL" id="MBC2576275.1"/>
    </source>
</evidence>
<reference evidence="2 3" key="1">
    <citation type="submission" date="2020-05" db="EMBL/GenBank/DDBJ databases">
        <title>Draft genome of xy-202 and genomic insight in genome of the genus Peptostreptococcus.</title>
        <authorList>
            <person name="Zhang Z."/>
        </authorList>
    </citation>
    <scope>NUCLEOTIDE SEQUENCE [LARGE SCALE GENOMIC DNA]</scope>
    <source>
        <strain evidence="2 3">DSM 27025</strain>
    </source>
</reference>
<dbReference type="InterPro" id="IPR047654">
    <property type="entry name" value="IS1634_transpos"/>
</dbReference>
<name>A0ABR6TLI9_9FIRM</name>
<accession>A0ABR6TLI9</accession>
<dbReference type="PANTHER" id="PTHR34614:SF2">
    <property type="entry name" value="TRANSPOSASE IS4-LIKE DOMAIN-CONTAINING PROTEIN"/>
    <property type="match status" value="1"/>
</dbReference>
<feature type="domain" description="Transposase IS4-like" evidence="1">
    <location>
        <begin position="209"/>
        <end position="497"/>
    </location>
</feature>
<dbReference type="EMBL" id="JABGBW010000003">
    <property type="protein sequence ID" value="MBC2576275.1"/>
    <property type="molecule type" value="Genomic_DNA"/>
</dbReference>
<dbReference type="InterPro" id="IPR012337">
    <property type="entry name" value="RNaseH-like_sf"/>
</dbReference>
<dbReference type="Pfam" id="PF01609">
    <property type="entry name" value="DDE_Tnp_1"/>
    <property type="match status" value="1"/>
</dbReference>
<dbReference type="InterPro" id="IPR002559">
    <property type="entry name" value="Transposase_11"/>
</dbReference>
<organism evidence="2 3">
    <name type="scientific">Peptostreptococcus canis</name>
    <dbReference type="NCBI Taxonomy" id="1159213"/>
    <lineage>
        <taxon>Bacteria</taxon>
        <taxon>Bacillati</taxon>
        <taxon>Bacillota</taxon>
        <taxon>Clostridia</taxon>
        <taxon>Peptostreptococcales</taxon>
        <taxon>Peptostreptococcaceae</taxon>
        <taxon>Peptostreptococcus</taxon>
    </lineage>
</organism>
<protein>
    <submittedName>
        <fullName evidence="2">IS1634 family transposase</fullName>
    </submittedName>
</protein>
<dbReference type="SUPFAM" id="SSF53098">
    <property type="entry name" value="Ribonuclease H-like"/>
    <property type="match status" value="1"/>
</dbReference>
<evidence type="ECO:0000313" key="3">
    <source>
        <dbReference type="Proteomes" id="UP000713904"/>
    </source>
</evidence>
<sequence length="571" mass="67127">MKLTISKSKSAEQLYITKSFRDESGKSTSKIITKLGTMEKLLPEHDNDREKVILWGKEIAKKMTIDEKNNNLNVSVNFSESLRNEKGEPIRFNIGYLFLQKIFYQLKLNKVCDEIKKTKKITFDLNDILSKLVYARIIDPSSKLSTYEFSKSFLEFPKFDSHHIYRALDVLAENSDEIQSHIYDSSHNLIKRNDRVLYYDCTNFFFEIEKEDGIKKYGKSKEHRPNPIVQMVLLLDGSGFPLAFTIFPGNSNEQKTLKPLEKKIISDFKLSKFIICTDAGLSSFENRKFNMLGERSFIVTQSLKKINKNIKNWALSNEGWKLGSDKRTYNIDEIDDDDYMDSIFFKERWINKNGMEQRIIVSYSPKYKLYQREIRYGQINRALKIIENGNRKSSNTNSPNRIIKDEYITSSGEIANIKKSEIDIDRISDEEKYDGFYAVCTNLEDPIENILKINKQRWQIESSFRTVKSEFKARPVYLRRENRIKAHFLTCFLSLMIIKILEYKLENKFSIHELIDQLKEMELHKIRNIGYLSSYTRSDITDELHKFAGFNTDYEFISDENIKKIIKNSKI</sequence>
<dbReference type="Proteomes" id="UP000713904">
    <property type="component" value="Unassembled WGS sequence"/>
</dbReference>
<evidence type="ECO:0000259" key="1">
    <source>
        <dbReference type="Pfam" id="PF01609"/>
    </source>
</evidence>